<keyword evidence="2" id="KW-1185">Reference proteome</keyword>
<proteinExistence type="predicted"/>
<dbReference type="EMBL" id="JAKKZF010000102">
    <property type="protein sequence ID" value="MCG0066274.1"/>
    <property type="molecule type" value="Genomic_DNA"/>
</dbReference>
<evidence type="ECO:0000313" key="2">
    <source>
        <dbReference type="Proteomes" id="UP001299012"/>
    </source>
</evidence>
<reference evidence="1 2" key="1">
    <citation type="submission" date="2022-01" db="EMBL/GenBank/DDBJ databases">
        <title>Draft Genome Sequences of Seven Type Strains of the Genus Streptomyces.</title>
        <authorList>
            <person name="Aziz S."/>
            <person name="Coretto E."/>
            <person name="Chronakova A."/>
            <person name="Sproer C."/>
            <person name="Huber K."/>
            <person name="Nouioui I."/>
            <person name="Gross H."/>
        </authorList>
    </citation>
    <scope>NUCLEOTIDE SEQUENCE [LARGE SCALE GENOMIC DNA]</scope>
    <source>
        <strain evidence="1 2">DSM 41685</strain>
    </source>
</reference>
<sequence>MTAFVRAFIFCNGCDEPFDTSTVPAAPGVSEARRQAKARGWVHKRDGRDFCDGCAARARRAKKRRRARRNADLWGQGLTVRQRHSIRDVPLVGAYL</sequence>
<organism evidence="1 2">
    <name type="scientific">Streptomyces tricolor</name>
    <dbReference type="NCBI Taxonomy" id="68277"/>
    <lineage>
        <taxon>Bacteria</taxon>
        <taxon>Bacillati</taxon>
        <taxon>Actinomycetota</taxon>
        <taxon>Actinomycetes</taxon>
        <taxon>Kitasatosporales</taxon>
        <taxon>Streptomycetaceae</taxon>
        <taxon>Streptomyces</taxon>
        <taxon>Streptomyces violaceoruber group</taxon>
    </lineage>
</organism>
<comment type="caution">
    <text evidence="1">The sequence shown here is derived from an EMBL/GenBank/DDBJ whole genome shotgun (WGS) entry which is preliminary data.</text>
</comment>
<name>A0ABS9JL35_9ACTN</name>
<dbReference type="Proteomes" id="UP001299012">
    <property type="component" value="Unassembled WGS sequence"/>
</dbReference>
<dbReference type="RefSeq" id="WP_086699691.1">
    <property type="nucleotide sequence ID" value="NZ_JAKKZF010000102.1"/>
</dbReference>
<protein>
    <recommendedName>
        <fullName evidence="3">HNH endonuclease</fullName>
    </recommendedName>
</protein>
<evidence type="ECO:0000313" key="1">
    <source>
        <dbReference type="EMBL" id="MCG0066274.1"/>
    </source>
</evidence>
<accession>A0ABS9JL35</accession>
<evidence type="ECO:0008006" key="3">
    <source>
        <dbReference type="Google" id="ProtNLM"/>
    </source>
</evidence>
<gene>
    <name evidence="1" type="ORF">L0F81_23785</name>
</gene>